<evidence type="ECO:0000256" key="5">
    <source>
        <dbReference type="ARBA" id="ARBA00025466"/>
    </source>
</evidence>
<sequence>MSTKTIEKKRERCSNFKTDEKKILCSLVKEFFNVIENKKTDKVSSKEKEKAWEDIAVRHNASATGVKRDSKQLKTFYDNWRRRTKKAIVVETAETRATGGGAPPLSSLDDADLELLRIISDKTTTLEYPYEFNANVGKFYRVTPKVLHGSIINLFYKYLFIFLQNHLK</sequence>
<comment type="subunit">
    <text evidence="1">Self-associates forming complexes of several hundred monomers.</text>
</comment>
<comment type="function">
    <text evidence="5">Involved in transvection phenomena (= synapsis-dependent gene expression), where the synaptic pairing of chromosomes carrying genes with which zeste interacts influences the expression of these genes. Zeste binds to DNA and stimulates transcription from a nearby promoter.</text>
</comment>
<dbReference type="PANTHER" id="PTHR21411">
    <property type="entry name" value="APONTIC"/>
    <property type="match status" value="1"/>
</dbReference>
<dbReference type="GO" id="GO:0003677">
    <property type="term" value="F:DNA binding"/>
    <property type="evidence" value="ECO:0007669"/>
    <property type="project" value="UniProtKB-KW"/>
</dbReference>
<keyword evidence="7" id="KW-0238">DNA-binding</keyword>
<name>A0A8D9E635_9HEMI</name>
<protein>
    <recommendedName>
        <fullName evidence="2">Regulatory protein zeste</fullName>
    </recommendedName>
</protein>
<keyword evidence="3" id="KW-0805">Transcription regulation</keyword>
<dbReference type="InterPro" id="IPR028002">
    <property type="entry name" value="Myb_DNA-bind_5"/>
</dbReference>
<dbReference type="AlphaFoldDB" id="A0A8D9E635"/>
<proteinExistence type="predicted"/>
<evidence type="ECO:0000313" key="7">
    <source>
        <dbReference type="EMBL" id="CAG6740759.1"/>
    </source>
</evidence>
<reference evidence="7" key="1">
    <citation type="submission" date="2021-05" db="EMBL/GenBank/DDBJ databases">
        <authorList>
            <person name="Alioto T."/>
            <person name="Alioto T."/>
            <person name="Gomez Garrido J."/>
        </authorList>
    </citation>
    <scope>NUCLEOTIDE SEQUENCE</scope>
</reference>
<feature type="domain" description="Myb/SANT-like DNA-binding" evidence="6">
    <location>
        <begin position="12"/>
        <end position="88"/>
    </location>
</feature>
<accession>A0A8D9E635</accession>
<evidence type="ECO:0000256" key="4">
    <source>
        <dbReference type="ARBA" id="ARBA00023163"/>
    </source>
</evidence>
<dbReference type="PANTHER" id="PTHR21411:SF0">
    <property type="entry name" value="REGULATORY PROTEIN ZESTE"/>
    <property type="match status" value="1"/>
</dbReference>
<evidence type="ECO:0000256" key="3">
    <source>
        <dbReference type="ARBA" id="ARBA00023015"/>
    </source>
</evidence>
<evidence type="ECO:0000259" key="6">
    <source>
        <dbReference type="Pfam" id="PF13873"/>
    </source>
</evidence>
<evidence type="ECO:0000256" key="1">
    <source>
        <dbReference type="ARBA" id="ARBA00011764"/>
    </source>
</evidence>
<dbReference type="EMBL" id="HBUF01420793">
    <property type="protein sequence ID" value="CAG6740759.1"/>
    <property type="molecule type" value="Transcribed_RNA"/>
</dbReference>
<keyword evidence="4" id="KW-0804">Transcription</keyword>
<dbReference type="Pfam" id="PF13873">
    <property type="entry name" value="Myb_DNA-bind_5"/>
    <property type="match status" value="1"/>
</dbReference>
<evidence type="ECO:0000256" key="2">
    <source>
        <dbReference type="ARBA" id="ARBA00016807"/>
    </source>
</evidence>
<organism evidence="7">
    <name type="scientific">Cacopsylla melanoneura</name>
    <dbReference type="NCBI Taxonomy" id="428564"/>
    <lineage>
        <taxon>Eukaryota</taxon>
        <taxon>Metazoa</taxon>
        <taxon>Ecdysozoa</taxon>
        <taxon>Arthropoda</taxon>
        <taxon>Hexapoda</taxon>
        <taxon>Insecta</taxon>
        <taxon>Pterygota</taxon>
        <taxon>Neoptera</taxon>
        <taxon>Paraneoptera</taxon>
        <taxon>Hemiptera</taxon>
        <taxon>Sternorrhyncha</taxon>
        <taxon>Psylloidea</taxon>
        <taxon>Psyllidae</taxon>
        <taxon>Psyllinae</taxon>
        <taxon>Cacopsylla</taxon>
    </lineage>
</organism>